<dbReference type="GO" id="GO:0009813">
    <property type="term" value="P:flavonoid biosynthetic process"/>
    <property type="evidence" value="ECO:0007669"/>
    <property type="project" value="UniProtKB-KW"/>
</dbReference>
<dbReference type="CDD" id="cd03784">
    <property type="entry name" value="GT1_Gtf-like"/>
    <property type="match status" value="1"/>
</dbReference>
<dbReference type="InterPro" id="IPR058980">
    <property type="entry name" value="Glyco_transf_N"/>
</dbReference>
<dbReference type="FunFam" id="3.40.50.2000:FF:000107">
    <property type="entry name" value="Glycosyltransferase"/>
    <property type="match status" value="1"/>
</dbReference>
<dbReference type="PANTHER" id="PTHR48047">
    <property type="entry name" value="GLYCOSYLTRANSFERASE"/>
    <property type="match status" value="1"/>
</dbReference>
<accession>A0A7J7G6Z3</accession>
<feature type="domain" description="Glycosyltransferase N-terminal" evidence="4">
    <location>
        <begin position="8"/>
        <end position="135"/>
    </location>
</feature>
<organism evidence="5 6">
    <name type="scientific">Camellia sinensis</name>
    <name type="common">Tea plant</name>
    <name type="synonym">Thea sinensis</name>
    <dbReference type="NCBI Taxonomy" id="4442"/>
    <lineage>
        <taxon>Eukaryota</taxon>
        <taxon>Viridiplantae</taxon>
        <taxon>Streptophyta</taxon>
        <taxon>Embryophyta</taxon>
        <taxon>Tracheophyta</taxon>
        <taxon>Spermatophyta</taxon>
        <taxon>Magnoliopsida</taxon>
        <taxon>eudicotyledons</taxon>
        <taxon>Gunneridae</taxon>
        <taxon>Pentapetalae</taxon>
        <taxon>asterids</taxon>
        <taxon>Ericales</taxon>
        <taxon>Theaceae</taxon>
        <taxon>Camellia</taxon>
    </lineage>
</organism>
<evidence type="ECO:0000313" key="5">
    <source>
        <dbReference type="EMBL" id="KAF5936387.1"/>
    </source>
</evidence>
<dbReference type="GO" id="GO:0035251">
    <property type="term" value="F:UDP-glucosyltransferase activity"/>
    <property type="evidence" value="ECO:0007669"/>
    <property type="project" value="TreeGrafter"/>
</dbReference>
<proteinExistence type="inferred from homology"/>
<keyword evidence="6" id="KW-1185">Reference proteome</keyword>
<dbReference type="PANTHER" id="PTHR48047:SF185">
    <property type="entry name" value="GLYCOSYLTRANSFERASE"/>
    <property type="match status" value="1"/>
</dbReference>
<evidence type="ECO:0000256" key="2">
    <source>
        <dbReference type="ARBA" id="ARBA00022679"/>
    </source>
</evidence>
<reference evidence="6" key="1">
    <citation type="journal article" date="2020" name="Nat. Commun.">
        <title>Genome assembly of wild tea tree DASZ reveals pedigree and selection history of tea varieties.</title>
        <authorList>
            <person name="Zhang W."/>
            <person name="Zhang Y."/>
            <person name="Qiu H."/>
            <person name="Guo Y."/>
            <person name="Wan H."/>
            <person name="Zhang X."/>
            <person name="Scossa F."/>
            <person name="Alseekh S."/>
            <person name="Zhang Q."/>
            <person name="Wang P."/>
            <person name="Xu L."/>
            <person name="Schmidt M.H."/>
            <person name="Jia X."/>
            <person name="Li D."/>
            <person name="Zhu A."/>
            <person name="Guo F."/>
            <person name="Chen W."/>
            <person name="Ni D."/>
            <person name="Usadel B."/>
            <person name="Fernie A.R."/>
            <person name="Wen W."/>
        </authorList>
    </citation>
    <scope>NUCLEOTIDE SEQUENCE [LARGE SCALE GENOMIC DNA]</scope>
    <source>
        <strain evidence="6">cv. G240</strain>
    </source>
</reference>
<dbReference type="Gene3D" id="3.40.50.2000">
    <property type="entry name" value="Glycogen Phosphorylase B"/>
    <property type="match status" value="2"/>
</dbReference>
<comment type="similarity">
    <text evidence="1">Belongs to the UDP-glycosyltransferase family.</text>
</comment>
<keyword evidence="2" id="KW-0808">Transferase</keyword>
<keyword evidence="3" id="KW-0284">Flavonoid biosynthesis</keyword>
<dbReference type="SUPFAM" id="SSF53756">
    <property type="entry name" value="UDP-Glycosyltransferase/glycogen phosphorylase"/>
    <property type="match status" value="1"/>
</dbReference>
<gene>
    <name evidence="5" type="ORF">HYC85_027516</name>
</gene>
<evidence type="ECO:0000259" key="4">
    <source>
        <dbReference type="Pfam" id="PF26168"/>
    </source>
</evidence>
<protein>
    <recommendedName>
        <fullName evidence="4">Glycosyltransferase N-terminal domain-containing protein</fullName>
    </recommendedName>
</protein>
<dbReference type="AlphaFoldDB" id="A0A7J7G6Z3"/>
<evidence type="ECO:0000256" key="3">
    <source>
        <dbReference type="ARBA" id="ARBA00023241"/>
    </source>
</evidence>
<dbReference type="Pfam" id="PF26168">
    <property type="entry name" value="Glyco_transf_N"/>
    <property type="match status" value="1"/>
</dbReference>
<reference evidence="5 6" key="2">
    <citation type="submission" date="2020-07" db="EMBL/GenBank/DDBJ databases">
        <title>Genome assembly of wild tea tree DASZ reveals pedigree and selection history of tea varieties.</title>
        <authorList>
            <person name="Zhang W."/>
        </authorList>
    </citation>
    <scope>NUCLEOTIDE SEQUENCE [LARGE SCALE GENOMIC DNA]</scope>
    <source>
        <strain evidence="6">cv. G240</strain>
        <tissue evidence="5">Leaf</tissue>
    </source>
</reference>
<dbReference type="EMBL" id="JACBKZ010000013">
    <property type="protein sequence ID" value="KAF5936387.1"/>
    <property type="molecule type" value="Genomic_DNA"/>
</dbReference>
<evidence type="ECO:0000256" key="1">
    <source>
        <dbReference type="ARBA" id="ARBA00009995"/>
    </source>
</evidence>
<comment type="caution">
    <text evidence="5">The sequence shown here is derived from an EMBL/GenBank/DDBJ whole genome shotgun (WGS) entry which is preliminary data.</text>
</comment>
<dbReference type="Pfam" id="PF00201">
    <property type="entry name" value="UDPGT"/>
    <property type="match status" value="1"/>
</dbReference>
<name>A0A7J7G6Z3_CAMSI</name>
<dbReference type="InterPro" id="IPR002213">
    <property type="entry name" value="UDP_glucos_trans"/>
</dbReference>
<sequence>MASPLKTHVVIFPFMAQGHTLPLLDLSKALSQRDIKVTIITTASNAISIAQSTADHPLIGIAEIPFPAIHGLPKGCENTTQLPSMEFFLPFLQATKQLQKPFEQVLENMSQSNDLPICVVSDFFWSCQAFGVPRLVFHGMGVLSMALVKSAWVHAPNLENISSSDPLYLPGIDIPFVLTAADLPERVNSPHDDPFCQFIGEVAEAEMNSWGVIVNSFLELEGNHVSSLESFYKNNAKAWCIGPLSLYGDNTEPFQTSLNHEMIMKWLSMHTMPASVIYVSFGTQADISDAQLDEIAYGLEESGHPFLWAVRSPTWSVPVGMEERVKGRGLITKKWVEQRSILGHRATGGFLSHCGWNSVLESLSAGVPIMAWPMMAISEQGLNARFIVDGLEAGIGIEKMQNLESKAAGDDIVSRHAICKGVKELIEGSKGKVARERAQGLGEVAMKAVQEDGSSYHVLGKLIDQLCACRLK</sequence>
<dbReference type="Proteomes" id="UP000593564">
    <property type="component" value="Unassembled WGS sequence"/>
</dbReference>
<evidence type="ECO:0000313" key="6">
    <source>
        <dbReference type="Proteomes" id="UP000593564"/>
    </source>
</evidence>